<keyword evidence="3" id="KW-1185">Reference proteome</keyword>
<protein>
    <submittedName>
        <fullName evidence="2">Uncharacterized protein</fullName>
    </submittedName>
</protein>
<accession>A0A6A5QJ38</accession>
<feature type="region of interest" description="Disordered" evidence="1">
    <location>
        <begin position="27"/>
        <end position="53"/>
    </location>
</feature>
<evidence type="ECO:0000313" key="3">
    <source>
        <dbReference type="Proteomes" id="UP000800096"/>
    </source>
</evidence>
<dbReference type="OrthoDB" id="7984201at2759"/>
<gene>
    <name evidence="2" type="ORF">BDU57DRAFT_531274</name>
</gene>
<organism evidence="2 3">
    <name type="scientific">Ampelomyces quisqualis</name>
    <name type="common">Powdery mildew agent</name>
    <dbReference type="NCBI Taxonomy" id="50730"/>
    <lineage>
        <taxon>Eukaryota</taxon>
        <taxon>Fungi</taxon>
        <taxon>Dikarya</taxon>
        <taxon>Ascomycota</taxon>
        <taxon>Pezizomycotina</taxon>
        <taxon>Dothideomycetes</taxon>
        <taxon>Pleosporomycetidae</taxon>
        <taxon>Pleosporales</taxon>
        <taxon>Pleosporineae</taxon>
        <taxon>Phaeosphaeriaceae</taxon>
        <taxon>Ampelomyces</taxon>
    </lineage>
</organism>
<feature type="region of interest" description="Disordered" evidence="1">
    <location>
        <begin position="849"/>
        <end position="884"/>
    </location>
</feature>
<dbReference type="AlphaFoldDB" id="A0A6A5QJ38"/>
<proteinExistence type="predicted"/>
<evidence type="ECO:0000256" key="1">
    <source>
        <dbReference type="SAM" id="MobiDB-lite"/>
    </source>
</evidence>
<feature type="compositionally biased region" description="Polar residues" evidence="1">
    <location>
        <begin position="873"/>
        <end position="884"/>
    </location>
</feature>
<dbReference type="Proteomes" id="UP000800096">
    <property type="component" value="Unassembled WGS sequence"/>
</dbReference>
<reference evidence="2" key="1">
    <citation type="journal article" date="2020" name="Stud. Mycol.">
        <title>101 Dothideomycetes genomes: a test case for predicting lifestyles and emergence of pathogens.</title>
        <authorList>
            <person name="Haridas S."/>
            <person name="Albert R."/>
            <person name="Binder M."/>
            <person name="Bloem J."/>
            <person name="Labutti K."/>
            <person name="Salamov A."/>
            <person name="Andreopoulos B."/>
            <person name="Baker S."/>
            <person name="Barry K."/>
            <person name="Bills G."/>
            <person name="Bluhm B."/>
            <person name="Cannon C."/>
            <person name="Castanera R."/>
            <person name="Culley D."/>
            <person name="Daum C."/>
            <person name="Ezra D."/>
            <person name="Gonzalez J."/>
            <person name="Henrissat B."/>
            <person name="Kuo A."/>
            <person name="Liang C."/>
            <person name="Lipzen A."/>
            <person name="Lutzoni F."/>
            <person name="Magnuson J."/>
            <person name="Mondo S."/>
            <person name="Nolan M."/>
            <person name="Ohm R."/>
            <person name="Pangilinan J."/>
            <person name="Park H.-J."/>
            <person name="Ramirez L."/>
            <person name="Alfaro M."/>
            <person name="Sun H."/>
            <person name="Tritt A."/>
            <person name="Yoshinaga Y."/>
            <person name="Zwiers L.-H."/>
            <person name="Turgeon B."/>
            <person name="Goodwin S."/>
            <person name="Spatafora J."/>
            <person name="Crous P."/>
            <person name="Grigoriev I."/>
        </authorList>
    </citation>
    <scope>NUCLEOTIDE SEQUENCE</scope>
    <source>
        <strain evidence="2">HMLAC05119</strain>
    </source>
</reference>
<sequence length="965" mass="107244">MASLRIYVPSRALLRALTRPQAPRCPFARPLATPLTRGKRTKAAKKKDELESLQREAERFGPAYMKALEKKLYKELEDEKPLTDEELEHPGHPTINWYVQDIDKGTPKQLVQSIATAEDRKRVQKIYFMRKEARENPDYDDAELRRMMMDDMIANPEFASVADELKKMKAMIRSKEEQAEFEAQGMTLEQQAKREFNEAFKLGTKQSLEELLEDPAAAAAKEELVEALDKLADVESTVDPKFQAAMSKLVDKLNNDSTYQQKMATMPEYTEETAKAEFERGLEEIAAEHEPKPAAELETDIDIQDVDKLLYQMRDLLKAMGGGGGLEAEIDAVLADDPTAIQEIDPERGMDIGDLTTELIKMAKAASPHSKDPNADEPVSFELQAKVDKIIGDPKLLEKLSYIQQLMDEAKHAQMDITNIDHEVAPDPYELEDSRTATLKQRMKAARKDPDHMAALDKLFVRLPPPFGISPALKSFNQAMEFAYIGANDDIRRVLWRSYQKCRTLPTFLQNLSDDAWDIMYYSQAVTWGSNQNRQDHLRTILADLKSLGREGPPTHPSSLARSDDDQIVDATGNQVTFLLIPQKTKLFAFAARIPLGTRCILVLFWQAYLQACRLQFVLPVLPPYDAINLWAPPVEVDDEGFGCGRSELCERKHRESDSALEVVRLFSCGVAKRSGQRGPAKIPVFSHIIDDATQAAVKAPEHEGCGNQFLRYSSTLRALLLAGEDSAVLCARQCSSCAIKSVADQVEPTVVAPPVAFLLWAEGRGSRKSMLARNIFVGWRVADQVEPTVVAPPVAFLLWAEGRGSRKSMLARNIFVGWRVADQVEPTVVAPPVSLLLWAEGRPEAKAERLGAQKAAEPQSPDGDLGSGIPSGPSTTRDISSTTWSRTSLNSIRSVSGYPRPDQLPNHFSLTHRAGCGISNDMGKKTYLAMVDGGELPVSGYVDTVDSHRANGQAWQGGAFGRDI</sequence>
<evidence type="ECO:0000313" key="2">
    <source>
        <dbReference type="EMBL" id="KAF1914870.1"/>
    </source>
</evidence>
<name>A0A6A5QJ38_AMPQU</name>
<dbReference type="EMBL" id="ML979137">
    <property type="protein sequence ID" value="KAF1914870.1"/>
    <property type="molecule type" value="Genomic_DNA"/>
</dbReference>